<dbReference type="PANTHER" id="PTHR11202:SF3">
    <property type="entry name" value="SPROUTY-RELATED PROTEIN WITH EVH-1 DOMAIN, ISOFORM C"/>
    <property type="match status" value="1"/>
</dbReference>
<evidence type="ECO:0000259" key="5">
    <source>
        <dbReference type="PROSITE" id="PS50229"/>
    </source>
</evidence>
<comment type="subcellular location">
    <subcellularLocation>
        <location evidence="1">Cell membrane</location>
        <topology evidence="1">Peripheral membrane protein</topology>
    </subcellularLocation>
</comment>
<feature type="region of interest" description="Disordered" evidence="4">
    <location>
        <begin position="236"/>
        <end position="271"/>
    </location>
</feature>
<dbReference type="SUPFAM" id="SSF50729">
    <property type="entry name" value="PH domain-like"/>
    <property type="match status" value="1"/>
</dbReference>
<evidence type="ECO:0000313" key="6">
    <source>
        <dbReference type="EMBL" id="CAE1241678.1"/>
    </source>
</evidence>
<dbReference type="PANTHER" id="PTHR11202">
    <property type="entry name" value="SPROUTY-RELATED, EVH1 DOMAIN-CONTAINING PROTEIN FAMILY MEMBER"/>
    <property type="match status" value="1"/>
</dbReference>
<dbReference type="CDD" id="cd10574">
    <property type="entry name" value="EVH1_SPRED-like"/>
    <property type="match status" value="1"/>
</dbReference>
<feature type="compositionally biased region" description="Low complexity" evidence="4">
    <location>
        <begin position="187"/>
        <end position="214"/>
    </location>
</feature>
<name>A0A812BWE4_ACAPH</name>
<accession>A0A812BWE4</accession>
<dbReference type="Pfam" id="PF00568">
    <property type="entry name" value="WH1"/>
    <property type="match status" value="1"/>
</dbReference>
<organism evidence="6 7">
    <name type="scientific">Acanthosepion pharaonis</name>
    <name type="common">Pharaoh cuttlefish</name>
    <name type="synonym">Sepia pharaonis</name>
    <dbReference type="NCBI Taxonomy" id="158019"/>
    <lineage>
        <taxon>Eukaryota</taxon>
        <taxon>Metazoa</taxon>
        <taxon>Spiralia</taxon>
        <taxon>Lophotrochozoa</taxon>
        <taxon>Mollusca</taxon>
        <taxon>Cephalopoda</taxon>
        <taxon>Coleoidea</taxon>
        <taxon>Decapodiformes</taxon>
        <taxon>Sepiida</taxon>
        <taxon>Sepiina</taxon>
        <taxon>Sepiidae</taxon>
        <taxon>Acanthosepion</taxon>
    </lineage>
</organism>
<dbReference type="PROSITE" id="PS50229">
    <property type="entry name" value="WH1"/>
    <property type="match status" value="1"/>
</dbReference>
<evidence type="ECO:0000256" key="1">
    <source>
        <dbReference type="ARBA" id="ARBA00004202"/>
    </source>
</evidence>
<evidence type="ECO:0000256" key="4">
    <source>
        <dbReference type="SAM" id="MobiDB-lite"/>
    </source>
</evidence>
<reference evidence="6" key="1">
    <citation type="submission" date="2021-01" db="EMBL/GenBank/DDBJ databases">
        <authorList>
            <person name="Li R."/>
            <person name="Bekaert M."/>
        </authorList>
    </citation>
    <scope>NUCLEOTIDE SEQUENCE</scope>
    <source>
        <strain evidence="6">Farmed</strain>
    </source>
</reference>
<keyword evidence="2" id="KW-1003">Cell membrane</keyword>
<feature type="region of interest" description="Disordered" evidence="4">
    <location>
        <begin position="181"/>
        <end position="219"/>
    </location>
</feature>
<keyword evidence="7" id="KW-1185">Reference proteome</keyword>
<dbReference type="GO" id="GO:0043409">
    <property type="term" value="P:negative regulation of MAPK cascade"/>
    <property type="evidence" value="ECO:0007669"/>
    <property type="project" value="TreeGrafter"/>
</dbReference>
<dbReference type="Pfam" id="PF05210">
    <property type="entry name" value="Sprouty"/>
    <property type="match status" value="1"/>
</dbReference>
<proteinExistence type="predicted"/>
<comment type="caution">
    <text evidence="6">The sequence shown here is derived from an EMBL/GenBank/DDBJ whole genome shotgun (WGS) entry which is preliminary data.</text>
</comment>
<evidence type="ECO:0000256" key="3">
    <source>
        <dbReference type="ARBA" id="ARBA00023136"/>
    </source>
</evidence>
<evidence type="ECO:0000256" key="2">
    <source>
        <dbReference type="ARBA" id="ARBA00022475"/>
    </source>
</evidence>
<dbReference type="EMBL" id="CAHIKZ030000847">
    <property type="protein sequence ID" value="CAE1241678.1"/>
    <property type="molecule type" value="Genomic_DNA"/>
</dbReference>
<dbReference type="FunFam" id="2.30.29.30:FF:000052">
    <property type="entry name" value="Sprouty-related, EVH1 domain containing 2"/>
    <property type="match status" value="1"/>
</dbReference>
<dbReference type="InterPro" id="IPR011993">
    <property type="entry name" value="PH-like_dom_sf"/>
</dbReference>
<keyword evidence="3" id="KW-0472">Membrane</keyword>
<dbReference type="InterPro" id="IPR007875">
    <property type="entry name" value="Sprouty"/>
</dbReference>
<dbReference type="SMART" id="SM00461">
    <property type="entry name" value="WH1"/>
    <property type="match status" value="1"/>
</dbReference>
<sequence length="468" mass="52703">MKEVNGDYLVRVRAQVMTRDDSSGGWVPHSGGGLSHVCLKRILISHNGGSELERHKDYIIYGERITDQYVVLSCVIKKDIQYTVVNPKFHHWRTDDKRFGLTFERADDARAFDQGIKHVLADLTEGSQSLKRITYCQIHLDAHEMKNKALLYRNYNQGSVGPSNLTLEEDDEVFEPIDLPLERKHSSSQSASTTSTTTSSPALCSSPVSSTSPTQEHFISSNSRNHLHRIYIQNTCTKPTSSSSPNEEKSLSKSDSLETSSMGKDDCIKDEPISISGKSEIGLLESDVGMSEKYSYVWFSKPKNHDYHYPNLDSINKPSDLKRTVIRNYGPPLPEKSKKKKDRQKGSHQSNRLLNRTSRCKYCQNTFSLDNNSRGSCEYAPDSVKSCIEHVSCVTCANGVIYHCMSNAEGEFTHTCICDFQDDNNCKKWTMLTVLSFLLPCIWCYWPLFSCHMCGKKSGCCGGRHLAG</sequence>
<evidence type="ECO:0000313" key="7">
    <source>
        <dbReference type="Proteomes" id="UP000597762"/>
    </source>
</evidence>
<dbReference type="GO" id="GO:0005886">
    <property type="term" value="C:plasma membrane"/>
    <property type="evidence" value="ECO:0007669"/>
    <property type="project" value="UniProtKB-SubCell"/>
</dbReference>
<feature type="compositionally biased region" description="Basic and acidic residues" evidence="4">
    <location>
        <begin position="246"/>
        <end position="256"/>
    </location>
</feature>
<dbReference type="Gene3D" id="2.30.29.30">
    <property type="entry name" value="Pleckstrin-homology domain (PH domain)/Phosphotyrosine-binding domain (PTB)"/>
    <property type="match status" value="1"/>
</dbReference>
<dbReference type="PROSITE" id="PS51227">
    <property type="entry name" value="SPR"/>
    <property type="match status" value="1"/>
</dbReference>
<gene>
    <name evidence="6" type="ORF">SPHA_22953</name>
</gene>
<dbReference type="Proteomes" id="UP000597762">
    <property type="component" value="Unassembled WGS sequence"/>
</dbReference>
<dbReference type="AlphaFoldDB" id="A0A812BWE4"/>
<protein>
    <submittedName>
        <fullName evidence="6">SPRED</fullName>
    </submittedName>
</protein>
<dbReference type="InterPro" id="IPR000697">
    <property type="entry name" value="WH1/EVH1_dom"/>
</dbReference>
<dbReference type="GO" id="GO:0019901">
    <property type="term" value="F:protein kinase binding"/>
    <property type="evidence" value="ECO:0007669"/>
    <property type="project" value="TreeGrafter"/>
</dbReference>
<feature type="domain" description="WH1" evidence="5">
    <location>
        <begin position="1"/>
        <end position="123"/>
    </location>
</feature>
<dbReference type="OrthoDB" id="5786858at2759"/>
<feature type="region of interest" description="Disordered" evidence="4">
    <location>
        <begin position="320"/>
        <end position="351"/>
    </location>
</feature>
<dbReference type="InterPro" id="IPR041937">
    <property type="entry name" value="SPRE_EVH1"/>
</dbReference>